<dbReference type="SUPFAM" id="SSF143011">
    <property type="entry name" value="RelE-like"/>
    <property type="match status" value="1"/>
</dbReference>
<dbReference type="Gene3D" id="3.30.2310.20">
    <property type="entry name" value="RelE-like"/>
    <property type="match status" value="1"/>
</dbReference>
<protein>
    <recommendedName>
        <fullName evidence="4">RelE/StbE replicon stabilization toxin</fullName>
    </recommendedName>
</protein>
<evidence type="ECO:0008006" key="4">
    <source>
        <dbReference type="Google" id="ProtNLM"/>
    </source>
</evidence>
<dbReference type="Proteomes" id="UP000009881">
    <property type="component" value="Unassembled WGS sequence"/>
</dbReference>
<organism evidence="2 3">
    <name type="scientific">Caenispirillum salinarum AK4</name>
    <dbReference type="NCBI Taxonomy" id="1238182"/>
    <lineage>
        <taxon>Bacteria</taxon>
        <taxon>Pseudomonadati</taxon>
        <taxon>Pseudomonadota</taxon>
        <taxon>Alphaproteobacteria</taxon>
        <taxon>Rhodospirillales</taxon>
        <taxon>Novispirillaceae</taxon>
        <taxon>Caenispirillum</taxon>
    </lineage>
</organism>
<dbReference type="EMBL" id="ANHY01000010">
    <property type="protein sequence ID" value="EKV29973.1"/>
    <property type="molecule type" value="Genomic_DNA"/>
</dbReference>
<dbReference type="RefSeq" id="WP_009540714.1">
    <property type="nucleotide sequence ID" value="NZ_ANHY01000010.1"/>
</dbReference>
<proteinExistence type="predicted"/>
<dbReference type="InterPro" id="IPR007712">
    <property type="entry name" value="RelE/ParE_toxin"/>
</dbReference>
<evidence type="ECO:0000313" key="3">
    <source>
        <dbReference type="Proteomes" id="UP000009881"/>
    </source>
</evidence>
<name>K9HHQ1_9PROT</name>
<dbReference type="PANTHER" id="PTHR38813">
    <property type="match status" value="1"/>
</dbReference>
<dbReference type="STRING" id="1238182.C882_0054"/>
<dbReference type="eggNOG" id="COG2026">
    <property type="taxonomic scope" value="Bacteria"/>
</dbReference>
<dbReference type="AlphaFoldDB" id="K9HHQ1"/>
<evidence type="ECO:0000313" key="2">
    <source>
        <dbReference type="EMBL" id="EKV29973.1"/>
    </source>
</evidence>
<gene>
    <name evidence="2" type="ORF">C882_0054</name>
</gene>
<comment type="caution">
    <text evidence="2">The sequence shown here is derived from an EMBL/GenBank/DDBJ whole genome shotgun (WGS) entry which is preliminary data.</text>
</comment>
<accession>K9HHQ1</accession>
<dbReference type="PANTHER" id="PTHR38813:SF1">
    <property type="entry name" value="TOXIN RELE1-RELATED"/>
    <property type="match status" value="1"/>
</dbReference>
<reference evidence="2 3" key="1">
    <citation type="journal article" date="2013" name="Genome Announc.">
        <title>Draft Genome Sequence of an Alphaproteobacterium, Caenispirillum salinarum AK4(T), Isolated from a Solar Saltern.</title>
        <authorList>
            <person name="Khatri I."/>
            <person name="Singh A."/>
            <person name="Korpole S."/>
            <person name="Pinnaka A.K."/>
            <person name="Subramanian S."/>
        </authorList>
    </citation>
    <scope>NUCLEOTIDE SEQUENCE [LARGE SCALE GENOMIC DNA]</scope>
    <source>
        <strain evidence="2 3">AK4</strain>
    </source>
</reference>
<sequence>MRVRIDTKAIKDMRAFPARIRAAILTKIDQYATDPAALANNVKSLQGSDLYRLRVGDYRVIFAVEDGEIRVMVVKRVRHRKEAYD</sequence>
<keyword evidence="3" id="KW-1185">Reference proteome</keyword>
<dbReference type="InterPro" id="IPR035093">
    <property type="entry name" value="RelE/ParE_toxin_dom_sf"/>
</dbReference>
<dbReference type="Pfam" id="PF05016">
    <property type="entry name" value="ParE_toxin"/>
    <property type="match status" value="1"/>
</dbReference>
<evidence type="ECO:0000256" key="1">
    <source>
        <dbReference type="ARBA" id="ARBA00022649"/>
    </source>
</evidence>
<keyword evidence="1" id="KW-1277">Toxin-antitoxin system</keyword>
<dbReference type="InterPro" id="IPR052747">
    <property type="entry name" value="TA_system_RelE_toxin"/>
</dbReference>